<organism evidence="2 3">
    <name type="scientific">Escherichia fergusonii (strain ATCC 35469 / DSM 13698 / CCUG 18766 / IAM 14443 / JCM 21226 / LMG 7866 / NBRC 102419 / NCTC 12128 / CDC 0568-73)</name>
    <dbReference type="NCBI Taxonomy" id="585054"/>
    <lineage>
        <taxon>Bacteria</taxon>
        <taxon>Pseudomonadati</taxon>
        <taxon>Pseudomonadota</taxon>
        <taxon>Gammaproteobacteria</taxon>
        <taxon>Enterobacterales</taxon>
        <taxon>Enterobacteriaceae</taxon>
        <taxon>Escherichia</taxon>
    </lineage>
</organism>
<protein>
    <submittedName>
        <fullName evidence="2">Uncharacterized protein</fullName>
    </submittedName>
</protein>
<dbReference type="KEGG" id="efe:EFER_1772"/>
<reference evidence="3" key="1">
    <citation type="journal article" date="2009" name="PLoS Genet.">
        <title>Organised genome dynamics in the Escherichia coli species results in highly diverse adaptive paths.</title>
        <authorList>
            <person name="Touchon M."/>
            <person name="Hoede C."/>
            <person name="Tenaillon O."/>
            <person name="Barbe V."/>
            <person name="Baeriswyl S."/>
            <person name="Bidet P."/>
            <person name="Bingen E."/>
            <person name="Bonacorsi S."/>
            <person name="Bouchier C."/>
            <person name="Bouvet O."/>
            <person name="Calteau A."/>
            <person name="Chiapello H."/>
            <person name="Clermont O."/>
            <person name="Cruveiller S."/>
            <person name="Danchin A."/>
            <person name="Diard M."/>
            <person name="Dossat C."/>
            <person name="Karoui M.E."/>
            <person name="Frapy E."/>
            <person name="Garry L."/>
            <person name="Ghigo J.M."/>
            <person name="Gilles A.M."/>
            <person name="Johnson J."/>
            <person name="Le Bouguenec C."/>
            <person name="Lescat M."/>
            <person name="Mangenot S."/>
            <person name="Martinez-Jehanne V."/>
            <person name="Matic I."/>
            <person name="Nassif X."/>
            <person name="Oztas S."/>
            <person name="Petit M.A."/>
            <person name="Pichon C."/>
            <person name="Rouy Z."/>
            <person name="Ruf C.S."/>
            <person name="Schneider D."/>
            <person name="Tourret J."/>
            <person name="Vacherie B."/>
            <person name="Vallenet D."/>
            <person name="Medigue C."/>
            <person name="Rocha E.P.C."/>
            <person name="Denamur E."/>
        </authorList>
    </citation>
    <scope>NUCLEOTIDE SEQUENCE [LARGE SCALE GENOMIC DNA]</scope>
    <source>
        <strain evidence="3">ATCC 35469 / DSM 13698 / BCRC 15582 / CCUG 18766 / IAM 14443 / JCM 21226 / LMG 7866 / NBRC 102419 / NCTC 12128 / CDC 0568-73</strain>
    </source>
</reference>
<evidence type="ECO:0000313" key="2">
    <source>
        <dbReference type="EMBL" id="CAQ89287.1"/>
    </source>
</evidence>
<dbReference type="Proteomes" id="UP000000745">
    <property type="component" value="Chromosome"/>
</dbReference>
<feature type="transmembrane region" description="Helical" evidence="1">
    <location>
        <begin position="12"/>
        <end position="34"/>
    </location>
</feature>
<keyword evidence="3" id="KW-1185">Reference proteome</keyword>
<keyword evidence="1" id="KW-0812">Transmembrane</keyword>
<keyword evidence="1" id="KW-0472">Membrane</keyword>
<dbReference type="AlphaFoldDB" id="B7LSK1"/>
<name>B7LSK1_ESCF3</name>
<evidence type="ECO:0000313" key="3">
    <source>
        <dbReference type="Proteomes" id="UP000000745"/>
    </source>
</evidence>
<gene>
    <name evidence="2" type="ordered locus">EFER_1772</name>
</gene>
<proteinExistence type="predicted"/>
<accession>B7LSK1</accession>
<dbReference type="HOGENOM" id="CLU_2915587_0_0_6"/>
<dbReference type="EMBL" id="CU928158">
    <property type="protein sequence ID" value="CAQ89287.1"/>
    <property type="molecule type" value="Genomic_DNA"/>
</dbReference>
<sequence>MVEIDFYFLKNIFFLMIFWLLKYKLLIISLLIFVMHQVAFSVSAEYLALGFLPFTTNENIV</sequence>
<keyword evidence="1" id="KW-1133">Transmembrane helix</keyword>
<evidence type="ECO:0000256" key="1">
    <source>
        <dbReference type="SAM" id="Phobius"/>
    </source>
</evidence>